<dbReference type="GO" id="GO:0009073">
    <property type="term" value="P:aromatic amino acid family biosynthetic process"/>
    <property type="evidence" value="ECO:0007669"/>
    <property type="project" value="UniProtKB-KW"/>
</dbReference>
<comment type="similarity">
    <text evidence="8">Belongs to the shikimate dehydrogenase family.</text>
</comment>
<comment type="subunit">
    <text evidence="8">Homodimer.</text>
</comment>
<comment type="pathway">
    <text evidence="1 8">Metabolic intermediate biosynthesis; chorismate biosynthesis; chorismate from D-erythrose 4-phosphate and phosphoenolpyruvate: step 4/7.</text>
</comment>
<dbReference type="GO" id="GO:0008652">
    <property type="term" value="P:amino acid biosynthetic process"/>
    <property type="evidence" value="ECO:0007669"/>
    <property type="project" value="UniProtKB-KW"/>
</dbReference>
<accession>A0A1X1BT13</accession>
<evidence type="ECO:0000259" key="9">
    <source>
        <dbReference type="Pfam" id="PF01488"/>
    </source>
</evidence>
<dbReference type="PANTHER" id="PTHR21089">
    <property type="entry name" value="SHIKIMATE DEHYDROGENASE"/>
    <property type="match status" value="1"/>
</dbReference>
<keyword evidence="3 8" id="KW-0028">Amino-acid biosynthesis</keyword>
<dbReference type="GO" id="GO:0004764">
    <property type="term" value="F:shikimate 3-dehydrogenase (NADP+) activity"/>
    <property type="evidence" value="ECO:0007669"/>
    <property type="project" value="UniProtKB-UniRule"/>
</dbReference>
<dbReference type="SUPFAM" id="SSF51735">
    <property type="entry name" value="NAD(P)-binding Rossmann-fold domains"/>
    <property type="match status" value="1"/>
</dbReference>
<dbReference type="Gene3D" id="3.40.50.10860">
    <property type="entry name" value="Leucine Dehydrogenase, chain A, domain 1"/>
    <property type="match status" value="1"/>
</dbReference>
<dbReference type="GO" id="GO:0005829">
    <property type="term" value="C:cytosol"/>
    <property type="evidence" value="ECO:0007669"/>
    <property type="project" value="TreeGrafter"/>
</dbReference>
<feature type="binding site" evidence="8">
    <location>
        <begin position="149"/>
        <end position="154"/>
    </location>
    <ligand>
        <name>NADP(+)</name>
        <dbReference type="ChEBI" id="CHEBI:58349"/>
    </ligand>
</feature>
<feature type="binding site" evidence="8">
    <location>
        <position position="237"/>
    </location>
    <ligand>
        <name>NADP(+)</name>
        <dbReference type="ChEBI" id="CHEBI:58349"/>
    </ligand>
</feature>
<organism evidence="12 13">
    <name type="scientific">Pantoea conspicua</name>
    <dbReference type="NCBI Taxonomy" id="472705"/>
    <lineage>
        <taxon>Bacteria</taxon>
        <taxon>Pseudomonadati</taxon>
        <taxon>Pseudomonadota</taxon>
        <taxon>Gammaproteobacteria</taxon>
        <taxon>Enterobacterales</taxon>
        <taxon>Erwiniaceae</taxon>
        <taxon>Pantoea</taxon>
    </lineage>
</organism>
<reference evidence="12 13" key="1">
    <citation type="journal article" date="2017" name="Antonie Van Leeuwenhoek">
        <title>Phylogenomic resolution of the bacterial genus Pantoea and its relationship with Erwinia and Tatumella.</title>
        <authorList>
            <person name="Palmer M."/>
            <person name="Steenkamp E.T."/>
            <person name="Coetzee M.P."/>
            <person name="Chan W.Y."/>
            <person name="van Zyl E."/>
            <person name="De Maayer P."/>
            <person name="Coutinho T.A."/>
            <person name="Blom J."/>
            <person name="Smits T.H."/>
            <person name="Duffy B."/>
            <person name="Venter S.N."/>
        </authorList>
    </citation>
    <scope>NUCLEOTIDE SEQUENCE [LARGE SCALE GENOMIC DNA]</scope>
    <source>
        <strain evidence="12 13">LMG 24534</strain>
    </source>
</reference>
<feature type="active site" description="Proton acceptor" evidence="8">
    <location>
        <position position="65"/>
    </location>
</feature>
<dbReference type="EMBL" id="MLFN01000055">
    <property type="protein sequence ID" value="ORM51294.1"/>
    <property type="molecule type" value="Genomic_DNA"/>
</dbReference>
<feature type="domain" description="SDH C-terminal" evidence="11">
    <location>
        <begin position="237"/>
        <end position="267"/>
    </location>
</feature>
<dbReference type="Gene3D" id="3.40.50.720">
    <property type="entry name" value="NAD(P)-binding Rossmann-like Domain"/>
    <property type="match status" value="1"/>
</dbReference>
<dbReference type="GO" id="GO:0009423">
    <property type="term" value="P:chorismate biosynthetic process"/>
    <property type="evidence" value="ECO:0007669"/>
    <property type="project" value="UniProtKB-UniRule"/>
</dbReference>
<comment type="caution">
    <text evidence="12">The sequence shown here is derived from an EMBL/GenBank/DDBJ whole genome shotgun (WGS) entry which is preliminary data.</text>
</comment>
<dbReference type="Pfam" id="PF08501">
    <property type="entry name" value="Shikimate_dh_N"/>
    <property type="match status" value="1"/>
</dbReference>
<dbReference type="SUPFAM" id="SSF53223">
    <property type="entry name" value="Aminoacid dehydrogenase-like, N-terminal domain"/>
    <property type="match status" value="1"/>
</dbReference>
<dbReference type="CDD" id="cd01065">
    <property type="entry name" value="NAD_bind_Shikimate_DH"/>
    <property type="match status" value="1"/>
</dbReference>
<dbReference type="NCBIfam" id="TIGR00507">
    <property type="entry name" value="aroE"/>
    <property type="match status" value="1"/>
</dbReference>
<comment type="function">
    <text evidence="8">Involved in the biosynthesis of the chorismate, which leads to the biosynthesis of aromatic amino acids. Catalyzes the reversible NADPH linked reduction of 3-dehydroshikimate (DHSA) to yield shikimate (SA).</text>
</comment>
<evidence type="ECO:0000256" key="6">
    <source>
        <dbReference type="ARBA" id="ARBA00023141"/>
    </source>
</evidence>
<dbReference type="Pfam" id="PF18317">
    <property type="entry name" value="SDH_C"/>
    <property type="match status" value="1"/>
</dbReference>
<keyword evidence="13" id="KW-1185">Reference proteome</keyword>
<evidence type="ECO:0000256" key="7">
    <source>
        <dbReference type="ARBA" id="ARBA00049442"/>
    </source>
</evidence>
<evidence type="ECO:0000256" key="3">
    <source>
        <dbReference type="ARBA" id="ARBA00022605"/>
    </source>
</evidence>
<feature type="binding site" evidence="8">
    <location>
        <position position="213"/>
    </location>
    <ligand>
        <name>NADP(+)</name>
        <dbReference type="ChEBI" id="CHEBI:58349"/>
    </ligand>
</feature>
<dbReference type="InterPro" id="IPR006151">
    <property type="entry name" value="Shikm_DH/Glu-tRNA_Rdtase"/>
</dbReference>
<dbReference type="InterPro" id="IPR046346">
    <property type="entry name" value="Aminoacid_DH-like_N_sf"/>
</dbReference>
<keyword evidence="4 8" id="KW-0521">NADP</keyword>
<feature type="binding site" evidence="8">
    <location>
        <position position="77"/>
    </location>
    <ligand>
        <name>NADP(+)</name>
        <dbReference type="ChEBI" id="CHEBI:58349"/>
    </ligand>
</feature>
<sequence length="272" mass="29528">MDQFAVFGNPINHSKSPLIHQAFAEQTGIEHRYGRICAPVEGFPQALTAFFEQEGRGANVTLPFKQQAWEFADRLSDRAARSGAVNTLKKLSDGQIYGDNTDGIGLLSDLQRLAMIKPGDNVLLVGAGGAARGVILPLLSAGVSMTIVNRTFARAEELAELFRQNGAINACGFEQLADKTFDLVINATSSGVEGKTPPLPVTLIHPELRCYDMFYQRGLTPFLQWCQEQGAQHLADGLGMLVGQAAHAFHLWHGVMPDITPVIAQLKQAMQS</sequence>
<dbReference type="PANTHER" id="PTHR21089:SF1">
    <property type="entry name" value="BIFUNCTIONAL 3-DEHYDROQUINATE DEHYDRATASE_SHIKIMATE DEHYDROGENASE, CHLOROPLASTIC"/>
    <property type="match status" value="1"/>
</dbReference>
<evidence type="ECO:0000313" key="13">
    <source>
        <dbReference type="Proteomes" id="UP000193933"/>
    </source>
</evidence>
<dbReference type="STRING" id="472705.GCA_001743465_03083"/>
<dbReference type="InterPro" id="IPR011342">
    <property type="entry name" value="Shikimate_DH"/>
</dbReference>
<dbReference type="EC" id="1.1.1.25" evidence="2 8"/>
<dbReference type="HAMAP" id="MF_00222">
    <property type="entry name" value="Shikimate_DH_AroE"/>
    <property type="match status" value="1"/>
</dbReference>
<dbReference type="InterPro" id="IPR041121">
    <property type="entry name" value="SDH_C"/>
</dbReference>
<evidence type="ECO:0000256" key="5">
    <source>
        <dbReference type="ARBA" id="ARBA00023002"/>
    </source>
</evidence>
<dbReference type="FunFam" id="3.40.50.10860:FF:000006">
    <property type="entry name" value="Shikimate dehydrogenase (NADP(+))"/>
    <property type="match status" value="1"/>
</dbReference>
<feature type="binding site" evidence="8">
    <location>
        <position position="215"/>
    </location>
    <ligand>
        <name>shikimate</name>
        <dbReference type="ChEBI" id="CHEBI:36208"/>
    </ligand>
</feature>
<feature type="binding site" evidence="8">
    <location>
        <position position="86"/>
    </location>
    <ligand>
        <name>shikimate</name>
        <dbReference type="ChEBI" id="CHEBI:36208"/>
    </ligand>
</feature>
<evidence type="ECO:0000256" key="8">
    <source>
        <dbReference type="HAMAP-Rule" id="MF_00222"/>
    </source>
</evidence>
<feature type="domain" description="Quinate/shikimate 5-dehydrogenase/glutamyl-tRNA reductase" evidence="9">
    <location>
        <begin position="120"/>
        <end position="190"/>
    </location>
</feature>
<keyword evidence="6 8" id="KW-0057">Aromatic amino acid biosynthesis</keyword>
<dbReference type="InterPro" id="IPR036291">
    <property type="entry name" value="NAD(P)-bd_dom_sf"/>
</dbReference>
<protein>
    <recommendedName>
        <fullName evidence="2 8">Shikimate dehydrogenase (NADP(+))</fullName>
        <shortName evidence="8">SDH</shortName>
        <ecNumber evidence="2 8">1.1.1.25</ecNumber>
    </recommendedName>
</protein>
<dbReference type="Pfam" id="PF01488">
    <property type="entry name" value="Shikimate_DH"/>
    <property type="match status" value="1"/>
</dbReference>
<dbReference type="GO" id="GO:0050661">
    <property type="term" value="F:NADP binding"/>
    <property type="evidence" value="ECO:0007669"/>
    <property type="project" value="InterPro"/>
</dbReference>
<feature type="binding site" evidence="8">
    <location>
        <position position="61"/>
    </location>
    <ligand>
        <name>shikimate</name>
        <dbReference type="ChEBI" id="CHEBI:36208"/>
    </ligand>
</feature>
<evidence type="ECO:0000256" key="2">
    <source>
        <dbReference type="ARBA" id="ARBA00012962"/>
    </source>
</evidence>
<gene>
    <name evidence="8" type="primary">aroE</name>
    <name evidence="12" type="ORF">HA41_15770</name>
</gene>
<dbReference type="InterPro" id="IPR022893">
    <property type="entry name" value="Shikimate_DH_fam"/>
</dbReference>
<comment type="catalytic activity">
    <reaction evidence="7 8">
        <text>shikimate + NADP(+) = 3-dehydroshikimate + NADPH + H(+)</text>
        <dbReference type="Rhea" id="RHEA:17737"/>
        <dbReference type="ChEBI" id="CHEBI:15378"/>
        <dbReference type="ChEBI" id="CHEBI:16630"/>
        <dbReference type="ChEBI" id="CHEBI:36208"/>
        <dbReference type="ChEBI" id="CHEBI:57783"/>
        <dbReference type="ChEBI" id="CHEBI:58349"/>
        <dbReference type="EC" id="1.1.1.25"/>
    </reaction>
</comment>
<feature type="binding site" evidence="8">
    <location>
        <begin position="126"/>
        <end position="130"/>
    </location>
    <ligand>
        <name>NADP(+)</name>
        <dbReference type="ChEBI" id="CHEBI:58349"/>
    </ligand>
</feature>
<dbReference type="AlphaFoldDB" id="A0A1X1BT13"/>
<feature type="domain" description="Shikimate dehydrogenase substrate binding N-terminal" evidence="10">
    <location>
        <begin position="6"/>
        <end position="88"/>
    </location>
</feature>
<dbReference type="UniPathway" id="UPA00053">
    <property type="reaction ID" value="UER00087"/>
</dbReference>
<dbReference type="GO" id="GO:0019632">
    <property type="term" value="P:shikimate metabolic process"/>
    <property type="evidence" value="ECO:0007669"/>
    <property type="project" value="InterPro"/>
</dbReference>
<dbReference type="FunFam" id="3.40.50.720:FF:000104">
    <property type="entry name" value="Shikimate dehydrogenase (NADP(+))"/>
    <property type="match status" value="1"/>
</dbReference>
<evidence type="ECO:0000256" key="1">
    <source>
        <dbReference type="ARBA" id="ARBA00004871"/>
    </source>
</evidence>
<evidence type="ECO:0000259" key="11">
    <source>
        <dbReference type="Pfam" id="PF18317"/>
    </source>
</evidence>
<proteinExistence type="inferred from homology"/>
<evidence type="ECO:0000256" key="4">
    <source>
        <dbReference type="ARBA" id="ARBA00022857"/>
    </source>
</evidence>
<feature type="binding site" evidence="8">
    <location>
        <position position="102"/>
    </location>
    <ligand>
        <name>shikimate</name>
        <dbReference type="ChEBI" id="CHEBI:36208"/>
    </ligand>
</feature>
<dbReference type="NCBIfam" id="NF001310">
    <property type="entry name" value="PRK00258.1-2"/>
    <property type="match status" value="1"/>
</dbReference>
<dbReference type="OrthoDB" id="9776868at2"/>
<feature type="binding site" evidence="8">
    <location>
        <begin position="14"/>
        <end position="16"/>
    </location>
    <ligand>
        <name>shikimate</name>
        <dbReference type="ChEBI" id="CHEBI:36208"/>
    </ligand>
</feature>
<evidence type="ECO:0000259" key="10">
    <source>
        <dbReference type="Pfam" id="PF08501"/>
    </source>
</evidence>
<dbReference type="Proteomes" id="UP000193933">
    <property type="component" value="Unassembled WGS sequence"/>
</dbReference>
<dbReference type="RefSeq" id="WP_094121635.1">
    <property type="nucleotide sequence ID" value="NZ_MLFN01000055.1"/>
</dbReference>
<keyword evidence="5 8" id="KW-0560">Oxidoreductase</keyword>
<evidence type="ECO:0000313" key="12">
    <source>
        <dbReference type="EMBL" id="ORM51294.1"/>
    </source>
</evidence>
<feature type="binding site" evidence="8">
    <location>
        <position position="244"/>
    </location>
    <ligand>
        <name>shikimate</name>
        <dbReference type="ChEBI" id="CHEBI:36208"/>
    </ligand>
</feature>
<dbReference type="InterPro" id="IPR013708">
    <property type="entry name" value="Shikimate_DH-bd_N"/>
</dbReference>
<name>A0A1X1BT13_9GAMM</name>